<evidence type="ECO:0000313" key="6">
    <source>
        <dbReference type="EMBL" id="RNB87820.1"/>
    </source>
</evidence>
<comment type="similarity">
    <text evidence="4">Belongs to the flavoredoxin family.</text>
</comment>
<dbReference type="Pfam" id="PF01613">
    <property type="entry name" value="Flavin_Reduct"/>
    <property type="match status" value="1"/>
</dbReference>
<evidence type="ECO:0000259" key="5">
    <source>
        <dbReference type="SMART" id="SM00903"/>
    </source>
</evidence>
<dbReference type="InterPro" id="IPR012349">
    <property type="entry name" value="Split_barrel_FMN-bd"/>
</dbReference>
<dbReference type="EMBL" id="RHHQ01000010">
    <property type="protein sequence ID" value="RNB87820.1"/>
    <property type="molecule type" value="Genomic_DNA"/>
</dbReference>
<evidence type="ECO:0000256" key="1">
    <source>
        <dbReference type="ARBA" id="ARBA00001917"/>
    </source>
</evidence>
<proteinExistence type="inferred from homology"/>
<evidence type="ECO:0000256" key="2">
    <source>
        <dbReference type="ARBA" id="ARBA00022630"/>
    </source>
</evidence>
<dbReference type="GO" id="GO:0010181">
    <property type="term" value="F:FMN binding"/>
    <property type="evidence" value="ECO:0007669"/>
    <property type="project" value="InterPro"/>
</dbReference>
<dbReference type="PANTHER" id="PTHR33798:SF5">
    <property type="entry name" value="FLAVIN REDUCTASE LIKE DOMAIN-CONTAINING PROTEIN"/>
    <property type="match status" value="1"/>
</dbReference>
<organism evidence="6 7">
    <name type="scientific">Brevibacillus fluminis</name>
    <dbReference type="NCBI Taxonomy" id="511487"/>
    <lineage>
        <taxon>Bacteria</taxon>
        <taxon>Bacillati</taxon>
        <taxon>Bacillota</taxon>
        <taxon>Bacilli</taxon>
        <taxon>Bacillales</taxon>
        <taxon>Paenibacillaceae</taxon>
        <taxon>Brevibacillus</taxon>
    </lineage>
</organism>
<reference evidence="6 7" key="1">
    <citation type="submission" date="2018-10" db="EMBL/GenBank/DDBJ databases">
        <title>Phylogenomics of Brevibacillus.</title>
        <authorList>
            <person name="Dunlap C."/>
        </authorList>
    </citation>
    <scope>NUCLEOTIDE SEQUENCE [LARGE SCALE GENOMIC DNA]</scope>
    <source>
        <strain evidence="6 7">JCM 15716</strain>
    </source>
</reference>
<dbReference type="PANTHER" id="PTHR33798">
    <property type="entry name" value="FLAVOPROTEIN OXYGENASE"/>
    <property type="match status" value="1"/>
</dbReference>
<evidence type="ECO:0000256" key="3">
    <source>
        <dbReference type="ARBA" id="ARBA00022643"/>
    </source>
</evidence>
<sequence>MEINTSEINRQEKYKLLIGSVLPRPIAWITSVSEDGVVNAAPFSYFNVACIEPMMVSIAVIRKPGGAWKDTARNILETKEFVINMVDCHNVDAANQSSADYPPDVSEVDEIGLTKQPSAQVKAPRLAEARLHFECRLHQVMPLGEPATSDLIIAEVVHVHVADELYYDGKIDAKQFAPVSRLAGHSYATLGELFDRPRPLYQPK</sequence>
<dbReference type="OrthoDB" id="9794638at2"/>
<dbReference type="RefSeq" id="WP_122918425.1">
    <property type="nucleotide sequence ID" value="NZ_RHHQ01000010.1"/>
</dbReference>
<comment type="caution">
    <text evidence="6">The sequence shown here is derived from an EMBL/GenBank/DDBJ whole genome shotgun (WGS) entry which is preliminary data.</text>
</comment>
<gene>
    <name evidence="6" type="ORF">EDM56_13420</name>
</gene>
<dbReference type="AlphaFoldDB" id="A0A3M8DI70"/>
<evidence type="ECO:0000313" key="7">
    <source>
        <dbReference type="Proteomes" id="UP000271031"/>
    </source>
</evidence>
<dbReference type="InterPro" id="IPR002563">
    <property type="entry name" value="Flavin_Rdtase-like_dom"/>
</dbReference>
<name>A0A3M8DI70_9BACL</name>
<dbReference type="Gene3D" id="2.30.110.10">
    <property type="entry name" value="Electron Transport, Fmn-binding Protein, Chain A"/>
    <property type="match status" value="1"/>
</dbReference>
<comment type="cofactor">
    <cofactor evidence="1">
        <name>FMN</name>
        <dbReference type="ChEBI" id="CHEBI:58210"/>
    </cofactor>
</comment>
<dbReference type="Proteomes" id="UP000271031">
    <property type="component" value="Unassembled WGS sequence"/>
</dbReference>
<keyword evidence="7" id="KW-1185">Reference proteome</keyword>
<feature type="domain" description="Flavin reductase like" evidence="5">
    <location>
        <begin position="19"/>
        <end position="173"/>
    </location>
</feature>
<dbReference type="SMART" id="SM00903">
    <property type="entry name" value="Flavin_Reduct"/>
    <property type="match status" value="1"/>
</dbReference>
<evidence type="ECO:0000256" key="4">
    <source>
        <dbReference type="ARBA" id="ARBA00038054"/>
    </source>
</evidence>
<keyword evidence="2" id="KW-0285">Flavoprotein</keyword>
<dbReference type="SUPFAM" id="SSF50475">
    <property type="entry name" value="FMN-binding split barrel"/>
    <property type="match status" value="1"/>
</dbReference>
<dbReference type="GO" id="GO:0016646">
    <property type="term" value="F:oxidoreductase activity, acting on the CH-NH group of donors, NAD or NADP as acceptor"/>
    <property type="evidence" value="ECO:0007669"/>
    <property type="project" value="UniProtKB-ARBA"/>
</dbReference>
<protein>
    <submittedName>
        <fullName evidence="6">Flavin reductase family protein</fullName>
    </submittedName>
</protein>
<accession>A0A3M8DI70</accession>
<keyword evidence="3" id="KW-0288">FMN</keyword>